<dbReference type="PANTHER" id="PTHR35446">
    <property type="entry name" value="SI:CH211-175M2.5"/>
    <property type="match status" value="1"/>
</dbReference>
<gene>
    <name evidence="2" type="ORF">GWK16_00480</name>
</gene>
<dbReference type="Gene3D" id="1.20.1290.10">
    <property type="entry name" value="AhpD-like"/>
    <property type="match status" value="1"/>
</dbReference>
<name>A0A848E8R2_9PROT</name>
<evidence type="ECO:0000313" key="2">
    <source>
        <dbReference type="EMBL" id="NMJ39698.1"/>
    </source>
</evidence>
<dbReference type="PANTHER" id="PTHR35446:SF2">
    <property type="entry name" value="CARBOXYMUCONOLACTONE DECARBOXYLASE-LIKE DOMAIN-CONTAINING PROTEIN"/>
    <property type="match status" value="1"/>
</dbReference>
<evidence type="ECO:0000259" key="1">
    <source>
        <dbReference type="Pfam" id="PF02627"/>
    </source>
</evidence>
<evidence type="ECO:0000313" key="3">
    <source>
        <dbReference type="Proteomes" id="UP000548582"/>
    </source>
</evidence>
<keyword evidence="3" id="KW-1185">Reference proteome</keyword>
<proteinExistence type="predicted"/>
<dbReference type="GO" id="GO:0051920">
    <property type="term" value="F:peroxiredoxin activity"/>
    <property type="evidence" value="ECO:0007669"/>
    <property type="project" value="InterPro"/>
</dbReference>
<dbReference type="AlphaFoldDB" id="A0A848E8R2"/>
<dbReference type="EMBL" id="JABBKX010000001">
    <property type="protein sequence ID" value="NMJ39698.1"/>
    <property type="molecule type" value="Genomic_DNA"/>
</dbReference>
<protein>
    <submittedName>
        <fullName evidence="2">Carboxymuconolactone decarboxylase family protein</fullName>
    </submittedName>
</protein>
<dbReference type="InterPro" id="IPR029032">
    <property type="entry name" value="AhpD-like"/>
</dbReference>
<reference evidence="2 3" key="1">
    <citation type="submission" date="2020-03" db="EMBL/GenBank/DDBJ databases">
        <authorList>
            <person name="Sun Q."/>
        </authorList>
    </citation>
    <scope>NUCLEOTIDE SEQUENCE [LARGE SCALE GENOMIC DNA]</scope>
    <source>
        <strain evidence="2 3">JC162</strain>
    </source>
</reference>
<organism evidence="2 3">
    <name type="scientific">Neoroseomonas marina</name>
    <dbReference type="NCBI Taxonomy" id="1232220"/>
    <lineage>
        <taxon>Bacteria</taxon>
        <taxon>Pseudomonadati</taxon>
        <taxon>Pseudomonadota</taxon>
        <taxon>Alphaproteobacteria</taxon>
        <taxon>Acetobacterales</taxon>
        <taxon>Acetobacteraceae</taxon>
        <taxon>Neoroseomonas</taxon>
    </lineage>
</organism>
<comment type="caution">
    <text evidence="2">The sequence shown here is derived from an EMBL/GenBank/DDBJ whole genome shotgun (WGS) entry which is preliminary data.</text>
</comment>
<feature type="domain" description="Carboxymuconolactone decarboxylase-like" evidence="1">
    <location>
        <begin position="41"/>
        <end position="85"/>
    </location>
</feature>
<dbReference type="Proteomes" id="UP000548582">
    <property type="component" value="Unassembled WGS sequence"/>
</dbReference>
<dbReference type="RefSeq" id="WP_170052023.1">
    <property type="nucleotide sequence ID" value="NZ_JABBKX010000001.1"/>
</dbReference>
<dbReference type="InterPro" id="IPR003779">
    <property type="entry name" value="CMD-like"/>
</dbReference>
<dbReference type="SUPFAM" id="SSF69118">
    <property type="entry name" value="AhpD-like"/>
    <property type="match status" value="1"/>
</dbReference>
<accession>A0A848E8R2</accession>
<dbReference type="Pfam" id="PF02627">
    <property type="entry name" value="CMD"/>
    <property type="match status" value="1"/>
</dbReference>
<sequence>MPRVTPVRPDDLPAELGAVWQRYVTTYGPFEGQLEVFAHVPAALRHLMPMLMELRAAGTLPRRCLELAIVVVSKLNACDYCIGHHQPFLAVEGIPPAVVEGLPEGRDHPSLTDRDRAVIAYSVAAWDNSHRVPERLFQALREHFTEAQIVELTLRITLTGFFNRFSSALGIEEEARTEA</sequence>